<dbReference type="InterPro" id="IPR025110">
    <property type="entry name" value="AMP-bd_C"/>
</dbReference>
<evidence type="ECO:0000313" key="3">
    <source>
        <dbReference type="Proteomes" id="UP000265864"/>
    </source>
</evidence>
<dbReference type="Gene3D" id="3.30.300.30">
    <property type="match status" value="1"/>
</dbReference>
<dbReference type="InterPro" id="IPR036736">
    <property type="entry name" value="ACP-like_sf"/>
</dbReference>
<gene>
    <name evidence="2" type="ORF">DXZ79_02065</name>
</gene>
<dbReference type="Pfam" id="PF00550">
    <property type="entry name" value="PP-binding"/>
    <property type="match status" value="1"/>
</dbReference>
<dbReference type="InterPro" id="IPR045851">
    <property type="entry name" value="AMP-bd_C_sf"/>
</dbReference>
<dbReference type="InterPro" id="IPR000873">
    <property type="entry name" value="AMP-dep_synth/lig_dom"/>
</dbReference>
<dbReference type="GO" id="GO:0031177">
    <property type="term" value="F:phosphopantetheine binding"/>
    <property type="evidence" value="ECO:0007669"/>
    <property type="project" value="TreeGrafter"/>
</dbReference>
<name>A0A8D4MZD6_9GAMM</name>
<dbReference type="Proteomes" id="UP000265864">
    <property type="component" value="Chromosome"/>
</dbReference>
<dbReference type="PANTHER" id="PTHR45527">
    <property type="entry name" value="NONRIBOSOMAL PEPTIDE SYNTHETASE"/>
    <property type="match status" value="1"/>
</dbReference>
<dbReference type="Gene3D" id="3.40.50.12780">
    <property type="entry name" value="N-terminal domain of ligase-like"/>
    <property type="match status" value="1"/>
</dbReference>
<accession>A0A8D4MZD6</accession>
<dbReference type="CDD" id="cd05930">
    <property type="entry name" value="A_NRPS"/>
    <property type="match status" value="1"/>
</dbReference>
<protein>
    <submittedName>
        <fullName evidence="2">Amino acid adenylation domain-containing protein</fullName>
    </submittedName>
</protein>
<dbReference type="SUPFAM" id="SSF47336">
    <property type="entry name" value="ACP-like"/>
    <property type="match status" value="1"/>
</dbReference>
<dbReference type="SUPFAM" id="SSF56801">
    <property type="entry name" value="Acetyl-CoA synthetase-like"/>
    <property type="match status" value="1"/>
</dbReference>
<dbReference type="InterPro" id="IPR010071">
    <property type="entry name" value="AA_adenyl_dom"/>
</dbReference>
<dbReference type="Gene3D" id="1.10.1200.10">
    <property type="entry name" value="ACP-like"/>
    <property type="match status" value="1"/>
</dbReference>
<evidence type="ECO:0000313" key="2">
    <source>
        <dbReference type="EMBL" id="AYD42636.1"/>
    </source>
</evidence>
<dbReference type="NCBIfam" id="TIGR01733">
    <property type="entry name" value="AA-adenyl-dom"/>
    <property type="match status" value="1"/>
</dbReference>
<dbReference type="PROSITE" id="PS50075">
    <property type="entry name" value="CARRIER"/>
    <property type="match status" value="1"/>
</dbReference>
<dbReference type="Pfam" id="PF00501">
    <property type="entry name" value="AMP-binding"/>
    <property type="match status" value="1"/>
</dbReference>
<dbReference type="Pfam" id="PF13193">
    <property type="entry name" value="AMP-binding_C"/>
    <property type="match status" value="1"/>
</dbReference>
<dbReference type="EMBL" id="CP032482">
    <property type="protein sequence ID" value="AYD42636.1"/>
    <property type="molecule type" value="Genomic_DNA"/>
</dbReference>
<reference evidence="2 3" key="1">
    <citation type="submission" date="2018-09" db="EMBL/GenBank/DDBJ databases">
        <title>Yersinia kristensenii subsp. rochesterensis subsp. nov., Isolated from Human Feces.</title>
        <authorList>
            <person name="Cunningham S.A."/>
            <person name="Jeraldo P."/>
            <person name="Patel R."/>
        </authorList>
    </citation>
    <scope>NUCLEOTIDE SEQUENCE [LARGE SCALE GENOMIC DNA]</scope>
    <source>
        <strain evidence="2 3">ATCC BAA-2637</strain>
    </source>
</reference>
<dbReference type="PANTHER" id="PTHR45527:SF1">
    <property type="entry name" value="FATTY ACID SYNTHASE"/>
    <property type="match status" value="1"/>
</dbReference>
<evidence type="ECO:0000259" key="1">
    <source>
        <dbReference type="PROSITE" id="PS50075"/>
    </source>
</evidence>
<dbReference type="AlphaFoldDB" id="A0A8D4MZD6"/>
<dbReference type="GO" id="GO:0043041">
    <property type="term" value="P:amino acid activation for nonribosomal peptide biosynthetic process"/>
    <property type="evidence" value="ECO:0007669"/>
    <property type="project" value="TreeGrafter"/>
</dbReference>
<dbReference type="GO" id="GO:0044550">
    <property type="term" value="P:secondary metabolite biosynthetic process"/>
    <property type="evidence" value="ECO:0007669"/>
    <property type="project" value="TreeGrafter"/>
</dbReference>
<dbReference type="GO" id="GO:0005737">
    <property type="term" value="C:cytoplasm"/>
    <property type="evidence" value="ECO:0007669"/>
    <property type="project" value="TreeGrafter"/>
</dbReference>
<organism evidence="2 3">
    <name type="scientific">Yersinia rochesterensis</name>
    <dbReference type="NCBI Taxonomy" id="1604335"/>
    <lineage>
        <taxon>Bacteria</taxon>
        <taxon>Pseudomonadati</taxon>
        <taxon>Pseudomonadota</taxon>
        <taxon>Gammaproteobacteria</taxon>
        <taxon>Enterobacterales</taxon>
        <taxon>Yersiniaceae</taxon>
        <taxon>Yersinia</taxon>
    </lineage>
</organism>
<dbReference type="InterPro" id="IPR042099">
    <property type="entry name" value="ANL_N_sf"/>
</dbReference>
<dbReference type="PROSITE" id="PS00455">
    <property type="entry name" value="AMP_BINDING"/>
    <property type="match status" value="1"/>
</dbReference>
<dbReference type="InterPro" id="IPR009081">
    <property type="entry name" value="PP-bd_ACP"/>
</dbReference>
<dbReference type="InterPro" id="IPR020845">
    <property type="entry name" value="AMP-binding_CS"/>
</dbReference>
<feature type="domain" description="Carrier" evidence="1">
    <location>
        <begin position="507"/>
        <end position="579"/>
    </location>
</feature>
<sequence>MELHMDNKLGALILNSFQKYPERIALETEFSKLTYKELLSEVNEVLRLLISKNVTYGSKVIVELKRGPECIYYILALIKLGAIYIPIDPDHPEIRKSFIKEDVNAEFIISKKNSLDEKAITEIRKAKISHRTGKAAEAGPQLAYILYTSGTTGKPKGVKIKASAVASLLNWMTKTYGFDTETRILNKTALTFDASVWEMLIPFICGGTLCLADPDKDIIPNYLIEMILRFNINTVQFVPAMLRKVLNEPAFKQCRSLKNVFVGGEILTNELAKAFFSASKAALHNLYGPTETTIQVLTHTVTKADLLNDIPVGRPVSGVQAYILSQNENEAAVDEIGELCISGIALAEGYISCESEERKRFVFIETLPDSPRVYRTGDLAYRNIVGDIFFCGRLDEQIKINGYRVDLNEIEAVLNTHHAVDSVVVSKESNGDLNRLIAFLKCNKTEDALFEQLTDQIQNTLPHYMWPADYYIVDEIPLTAHAKTDRKTLFEKGKKIKLTQRDKPESNKNTKLKKSILHIWQDTLNNKEIGLDSDFYSCGGNSVEAMIIAMKIREQEGINFSLEEILRFRNVRNIADSIS</sequence>
<proteinExistence type="predicted"/>